<dbReference type="Gene3D" id="1.10.510.10">
    <property type="entry name" value="Transferase(Phosphotransferase) domain 1"/>
    <property type="match status" value="1"/>
</dbReference>
<comment type="catalytic activity">
    <reaction evidence="8">
        <text>L-seryl-[protein] + ATP = O-phospho-L-seryl-[protein] + ADP + H(+)</text>
        <dbReference type="Rhea" id="RHEA:17989"/>
        <dbReference type="Rhea" id="RHEA-COMP:9863"/>
        <dbReference type="Rhea" id="RHEA-COMP:11604"/>
        <dbReference type="ChEBI" id="CHEBI:15378"/>
        <dbReference type="ChEBI" id="CHEBI:29999"/>
        <dbReference type="ChEBI" id="CHEBI:30616"/>
        <dbReference type="ChEBI" id="CHEBI:83421"/>
        <dbReference type="ChEBI" id="CHEBI:456216"/>
        <dbReference type="EC" id="2.7.11.1"/>
    </reaction>
</comment>
<evidence type="ECO:0000256" key="4">
    <source>
        <dbReference type="ARBA" id="ARBA00022741"/>
    </source>
</evidence>
<keyword evidence="5" id="KW-0418">Kinase</keyword>
<dbReference type="AlphaFoldDB" id="A0AA88UUM3"/>
<sequence length="102" mass="11311">MKVTEKCDVYSFGVLALEVIKGKHPGDIIPSLTSSSEKLQLKDLVDERLPYLSPKIEEAVKSIIVLARSCLHTNPQSRPTMHNVSQLPNDVIKKKKNCNAGQ</sequence>
<evidence type="ECO:0000313" key="11">
    <source>
        <dbReference type="Proteomes" id="UP001187471"/>
    </source>
</evidence>
<dbReference type="EC" id="2.7.11.1" evidence="1"/>
<reference evidence="10" key="1">
    <citation type="submission" date="2022-12" db="EMBL/GenBank/DDBJ databases">
        <title>Draft genome assemblies for two species of Escallonia (Escalloniales).</title>
        <authorList>
            <person name="Chanderbali A."/>
            <person name="Dervinis C."/>
            <person name="Anghel I."/>
            <person name="Soltis D."/>
            <person name="Soltis P."/>
            <person name="Zapata F."/>
        </authorList>
    </citation>
    <scope>NUCLEOTIDE SEQUENCE</scope>
    <source>
        <strain evidence="10">UCBG92.1500</strain>
        <tissue evidence="10">Leaf</tissue>
    </source>
</reference>
<evidence type="ECO:0000256" key="3">
    <source>
        <dbReference type="ARBA" id="ARBA00022679"/>
    </source>
</evidence>
<evidence type="ECO:0000256" key="1">
    <source>
        <dbReference type="ARBA" id="ARBA00012513"/>
    </source>
</evidence>
<dbReference type="InterPro" id="IPR000719">
    <property type="entry name" value="Prot_kinase_dom"/>
</dbReference>
<dbReference type="Proteomes" id="UP001187471">
    <property type="component" value="Unassembled WGS sequence"/>
</dbReference>
<evidence type="ECO:0000256" key="7">
    <source>
        <dbReference type="ARBA" id="ARBA00047899"/>
    </source>
</evidence>
<keyword evidence="3" id="KW-0808">Transferase</keyword>
<dbReference type="PROSITE" id="PS50011">
    <property type="entry name" value="PROTEIN_KINASE_DOM"/>
    <property type="match status" value="1"/>
</dbReference>
<organism evidence="10 11">
    <name type="scientific">Escallonia rubra</name>
    <dbReference type="NCBI Taxonomy" id="112253"/>
    <lineage>
        <taxon>Eukaryota</taxon>
        <taxon>Viridiplantae</taxon>
        <taxon>Streptophyta</taxon>
        <taxon>Embryophyta</taxon>
        <taxon>Tracheophyta</taxon>
        <taxon>Spermatophyta</taxon>
        <taxon>Magnoliopsida</taxon>
        <taxon>eudicotyledons</taxon>
        <taxon>Gunneridae</taxon>
        <taxon>Pentapetalae</taxon>
        <taxon>asterids</taxon>
        <taxon>campanulids</taxon>
        <taxon>Escalloniales</taxon>
        <taxon>Escalloniaceae</taxon>
        <taxon>Escallonia</taxon>
    </lineage>
</organism>
<comment type="catalytic activity">
    <reaction evidence="7">
        <text>L-threonyl-[protein] + ATP = O-phospho-L-threonyl-[protein] + ADP + H(+)</text>
        <dbReference type="Rhea" id="RHEA:46608"/>
        <dbReference type="Rhea" id="RHEA-COMP:11060"/>
        <dbReference type="Rhea" id="RHEA-COMP:11605"/>
        <dbReference type="ChEBI" id="CHEBI:15378"/>
        <dbReference type="ChEBI" id="CHEBI:30013"/>
        <dbReference type="ChEBI" id="CHEBI:30616"/>
        <dbReference type="ChEBI" id="CHEBI:61977"/>
        <dbReference type="ChEBI" id="CHEBI:456216"/>
        <dbReference type="EC" id="2.7.11.1"/>
    </reaction>
</comment>
<dbReference type="GO" id="GO:0004674">
    <property type="term" value="F:protein serine/threonine kinase activity"/>
    <property type="evidence" value="ECO:0007669"/>
    <property type="project" value="UniProtKB-KW"/>
</dbReference>
<evidence type="ECO:0000259" key="9">
    <source>
        <dbReference type="PROSITE" id="PS50011"/>
    </source>
</evidence>
<feature type="non-terminal residue" evidence="10">
    <location>
        <position position="1"/>
    </location>
</feature>
<protein>
    <recommendedName>
        <fullName evidence="1">non-specific serine/threonine protein kinase</fullName>
        <ecNumber evidence="1">2.7.11.1</ecNumber>
    </recommendedName>
</protein>
<dbReference type="SUPFAM" id="SSF56112">
    <property type="entry name" value="Protein kinase-like (PK-like)"/>
    <property type="match status" value="1"/>
</dbReference>
<evidence type="ECO:0000256" key="6">
    <source>
        <dbReference type="ARBA" id="ARBA00022840"/>
    </source>
</evidence>
<dbReference type="InterPro" id="IPR051420">
    <property type="entry name" value="Ser_Thr_Kinases_DiverseReg"/>
</dbReference>
<dbReference type="InterPro" id="IPR011009">
    <property type="entry name" value="Kinase-like_dom_sf"/>
</dbReference>
<evidence type="ECO:0000256" key="8">
    <source>
        <dbReference type="ARBA" id="ARBA00048679"/>
    </source>
</evidence>
<dbReference type="PANTHER" id="PTHR48005:SF16">
    <property type="entry name" value="MDIS1-INTERACTING RECEPTOR LIKE KINASE 2-LIKE ISOFORM X1"/>
    <property type="match status" value="1"/>
</dbReference>
<evidence type="ECO:0000256" key="5">
    <source>
        <dbReference type="ARBA" id="ARBA00022777"/>
    </source>
</evidence>
<dbReference type="Pfam" id="PF07714">
    <property type="entry name" value="PK_Tyr_Ser-Thr"/>
    <property type="match status" value="1"/>
</dbReference>
<evidence type="ECO:0000256" key="2">
    <source>
        <dbReference type="ARBA" id="ARBA00022527"/>
    </source>
</evidence>
<dbReference type="PANTHER" id="PTHR48005">
    <property type="entry name" value="LEUCINE RICH REPEAT KINASE 2"/>
    <property type="match status" value="1"/>
</dbReference>
<feature type="domain" description="Protein kinase" evidence="9">
    <location>
        <begin position="1"/>
        <end position="92"/>
    </location>
</feature>
<dbReference type="InterPro" id="IPR001245">
    <property type="entry name" value="Ser-Thr/Tyr_kinase_cat_dom"/>
</dbReference>
<keyword evidence="6" id="KW-0067">ATP-binding</keyword>
<accession>A0AA88UUM3</accession>
<keyword evidence="11" id="KW-1185">Reference proteome</keyword>
<comment type="caution">
    <text evidence="10">The sequence shown here is derived from an EMBL/GenBank/DDBJ whole genome shotgun (WGS) entry which is preliminary data.</text>
</comment>
<dbReference type="EMBL" id="JAVXUO010000787">
    <property type="protein sequence ID" value="KAK2989102.1"/>
    <property type="molecule type" value="Genomic_DNA"/>
</dbReference>
<keyword evidence="4" id="KW-0547">Nucleotide-binding</keyword>
<keyword evidence="2" id="KW-0723">Serine/threonine-protein kinase</keyword>
<name>A0AA88UUM3_9ASTE</name>
<proteinExistence type="predicted"/>
<dbReference type="GO" id="GO:0005524">
    <property type="term" value="F:ATP binding"/>
    <property type="evidence" value="ECO:0007669"/>
    <property type="project" value="UniProtKB-KW"/>
</dbReference>
<gene>
    <name evidence="10" type="ORF">RJ640_018891</name>
</gene>
<evidence type="ECO:0000313" key="10">
    <source>
        <dbReference type="EMBL" id="KAK2989102.1"/>
    </source>
</evidence>